<sequence length="129" mass="14611">MAPGSKVYHMKWSDRFWVTMLVLLPLIGVYRIGYYFWYHKQVIVKPLEGEWKNYGKCKRDSECAKTANPNCSGCGCGVYINRESLGNYMDQLKKQCQGESGQVCFGAVCPQTNAACIEGYCVGKRIESQ</sequence>
<evidence type="ECO:0000256" key="1">
    <source>
        <dbReference type="SAM" id="Phobius"/>
    </source>
</evidence>
<reference evidence="2 3" key="1">
    <citation type="journal article" date="2016" name="Nat. Commun.">
        <title>Thousands of microbial genomes shed light on interconnected biogeochemical processes in an aquifer system.</title>
        <authorList>
            <person name="Anantharaman K."/>
            <person name="Brown C.T."/>
            <person name="Hug L.A."/>
            <person name="Sharon I."/>
            <person name="Castelle C.J."/>
            <person name="Probst A.J."/>
            <person name="Thomas B.C."/>
            <person name="Singh A."/>
            <person name="Wilkins M.J."/>
            <person name="Karaoz U."/>
            <person name="Brodie E.L."/>
            <person name="Williams K.H."/>
            <person name="Hubbard S.S."/>
            <person name="Banfield J.F."/>
        </authorList>
    </citation>
    <scope>NUCLEOTIDE SEQUENCE [LARGE SCALE GENOMIC DNA]</scope>
</reference>
<comment type="caution">
    <text evidence="2">The sequence shown here is derived from an EMBL/GenBank/DDBJ whole genome shotgun (WGS) entry which is preliminary data.</text>
</comment>
<proteinExistence type="predicted"/>
<keyword evidence="1" id="KW-1133">Transmembrane helix</keyword>
<feature type="transmembrane region" description="Helical" evidence="1">
    <location>
        <begin position="16"/>
        <end position="37"/>
    </location>
</feature>
<evidence type="ECO:0000313" key="3">
    <source>
        <dbReference type="Proteomes" id="UP000177080"/>
    </source>
</evidence>
<gene>
    <name evidence="2" type="ORF">A2989_00540</name>
</gene>
<protein>
    <submittedName>
        <fullName evidence="2">Uncharacterized protein</fullName>
    </submittedName>
</protein>
<evidence type="ECO:0000313" key="2">
    <source>
        <dbReference type="EMBL" id="OGD03304.1"/>
    </source>
</evidence>
<dbReference type="STRING" id="1797259.A2989_00540"/>
<accession>A0A1F4ZD02</accession>
<keyword evidence="1" id="KW-0472">Membrane</keyword>
<organism evidence="2 3">
    <name type="scientific">Candidatus Amesbacteria bacterium RIFCSPLOWO2_01_FULL_48_25</name>
    <dbReference type="NCBI Taxonomy" id="1797259"/>
    <lineage>
        <taxon>Bacteria</taxon>
        <taxon>Candidatus Amesiibacteriota</taxon>
    </lineage>
</organism>
<dbReference type="AlphaFoldDB" id="A0A1F4ZD02"/>
<dbReference type="EMBL" id="MEXN01000007">
    <property type="protein sequence ID" value="OGD03304.1"/>
    <property type="molecule type" value="Genomic_DNA"/>
</dbReference>
<name>A0A1F4ZD02_9BACT</name>
<keyword evidence="1" id="KW-0812">Transmembrane</keyword>
<dbReference type="Proteomes" id="UP000177080">
    <property type="component" value="Unassembled WGS sequence"/>
</dbReference>